<proteinExistence type="predicted"/>
<protein>
    <submittedName>
        <fullName evidence="3">Uncharacterized protein</fullName>
    </submittedName>
</protein>
<sequence length="492" mass="57169">MATTPRARTTRTSSKATTTPLARKKSTSTLKPKETKPKQATKTEKPVRGRPRRKSQPIEYDDEIGSAVSWEDHAELLYSAWCWIWEMFKEIIAIFSILGPILLITTAIILMVLSHKVSHLTRPPVDTGAISKLCRFAGFGCPPGKLGESLAYIDRMRIFQKTRSEDDIWLHEYVRSGELVNEFLHELSEQETKRSGGLTHAIFNSNMTRLKKDMEPVLVKNFKSQADFMNDVDNMIDSVIQEQMEIQSKLAEFEIYHQRQRQYDIQSNLTDQRDWLYTPKMIGRTISKTLGRGFGEPIDKKIAQLFKSLNKNSLRYIKSMEGDLDAQELHGQELKYLIEWFAQQLAWSKYHSNQQALDHSQLTSKSYWEKLWGTRDRHEHRDFDKKIKACPKLYAFTERALDRASGDKSIISGISDDINSFQESIDKINIKLDLEQPDPLKPYMETVEKSVRGLKKNRVTREKRIHQRIGQQRLRGIEQVRDQLPNVRLTKR</sequence>
<accession>A0A6A6UA51</accession>
<keyword evidence="2" id="KW-0812">Transmembrane</keyword>
<gene>
    <name evidence="3" type="ORF">BT63DRAFT_455109</name>
</gene>
<feature type="region of interest" description="Disordered" evidence="1">
    <location>
        <begin position="1"/>
        <end position="58"/>
    </location>
</feature>
<evidence type="ECO:0000256" key="2">
    <source>
        <dbReference type="SAM" id="Phobius"/>
    </source>
</evidence>
<organism evidence="3 4">
    <name type="scientific">Microthyrium microscopicum</name>
    <dbReference type="NCBI Taxonomy" id="703497"/>
    <lineage>
        <taxon>Eukaryota</taxon>
        <taxon>Fungi</taxon>
        <taxon>Dikarya</taxon>
        <taxon>Ascomycota</taxon>
        <taxon>Pezizomycotina</taxon>
        <taxon>Dothideomycetes</taxon>
        <taxon>Dothideomycetes incertae sedis</taxon>
        <taxon>Microthyriales</taxon>
        <taxon>Microthyriaceae</taxon>
        <taxon>Microthyrium</taxon>
    </lineage>
</organism>
<evidence type="ECO:0000313" key="3">
    <source>
        <dbReference type="EMBL" id="KAF2669135.1"/>
    </source>
</evidence>
<keyword evidence="4" id="KW-1185">Reference proteome</keyword>
<dbReference type="EMBL" id="MU004235">
    <property type="protein sequence ID" value="KAF2669135.1"/>
    <property type="molecule type" value="Genomic_DNA"/>
</dbReference>
<keyword evidence="2" id="KW-1133">Transmembrane helix</keyword>
<evidence type="ECO:0000256" key="1">
    <source>
        <dbReference type="SAM" id="MobiDB-lite"/>
    </source>
</evidence>
<name>A0A6A6UA51_9PEZI</name>
<dbReference type="Proteomes" id="UP000799302">
    <property type="component" value="Unassembled WGS sequence"/>
</dbReference>
<keyword evidence="2" id="KW-0472">Membrane</keyword>
<feature type="compositionally biased region" description="Low complexity" evidence="1">
    <location>
        <begin position="1"/>
        <end position="20"/>
    </location>
</feature>
<feature type="transmembrane region" description="Helical" evidence="2">
    <location>
        <begin position="91"/>
        <end position="113"/>
    </location>
</feature>
<feature type="compositionally biased region" description="Basic and acidic residues" evidence="1">
    <location>
        <begin position="31"/>
        <end position="47"/>
    </location>
</feature>
<evidence type="ECO:0000313" key="4">
    <source>
        <dbReference type="Proteomes" id="UP000799302"/>
    </source>
</evidence>
<reference evidence="3" key="1">
    <citation type="journal article" date="2020" name="Stud. Mycol.">
        <title>101 Dothideomycetes genomes: a test case for predicting lifestyles and emergence of pathogens.</title>
        <authorList>
            <person name="Haridas S."/>
            <person name="Albert R."/>
            <person name="Binder M."/>
            <person name="Bloem J."/>
            <person name="Labutti K."/>
            <person name="Salamov A."/>
            <person name="Andreopoulos B."/>
            <person name="Baker S."/>
            <person name="Barry K."/>
            <person name="Bills G."/>
            <person name="Bluhm B."/>
            <person name="Cannon C."/>
            <person name="Castanera R."/>
            <person name="Culley D."/>
            <person name="Daum C."/>
            <person name="Ezra D."/>
            <person name="Gonzalez J."/>
            <person name="Henrissat B."/>
            <person name="Kuo A."/>
            <person name="Liang C."/>
            <person name="Lipzen A."/>
            <person name="Lutzoni F."/>
            <person name="Magnuson J."/>
            <person name="Mondo S."/>
            <person name="Nolan M."/>
            <person name="Ohm R."/>
            <person name="Pangilinan J."/>
            <person name="Park H.-J."/>
            <person name="Ramirez L."/>
            <person name="Alfaro M."/>
            <person name="Sun H."/>
            <person name="Tritt A."/>
            <person name="Yoshinaga Y."/>
            <person name="Zwiers L.-H."/>
            <person name="Turgeon B."/>
            <person name="Goodwin S."/>
            <person name="Spatafora J."/>
            <person name="Crous P."/>
            <person name="Grigoriev I."/>
        </authorList>
    </citation>
    <scope>NUCLEOTIDE SEQUENCE</scope>
    <source>
        <strain evidence="3">CBS 115976</strain>
    </source>
</reference>
<dbReference type="AlphaFoldDB" id="A0A6A6UA51"/>